<sequence length="47" mass="5515">MCPGDQLWTPTKVIRHFVSLRKTRKLNVSEYSNSQKPKVVIQVQFIL</sequence>
<proteinExistence type="predicted"/>
<organism evidence="1">
    <name type="scientific">Rhizophora mucronata</name>
    <name type="common">Asiatic mangrove</name>
    <dbReference type="NCBI Taxonomy" id="61149"/>
    <lineage>
        <taxon>Eukaryota</taxon>
        <taxon>Viridiplantae</taxon>
        <taxon>Streptophyta</taxon>
        <taxon>Embryophyta</taxon>
        <taxon>Tracheophyta</taxon>
        <taxon>Spermatophyta</taxon>
        <taxon>Magnoliopsida</taxon>
        <taxon>eudicotyledons</taxon>
        <taxon>Gunneridae</taxon>
        <taxon>Pentapetalae</taxon>
        <taxon>rosids</taxon>
        <taxon>fabids</taxon>
        <taxon>Malpighiales</taxon>
        <taxon>Rhizophoraceae</taxon>
        <taxon>Rhizophora</taxon>
    </lineage>
</organism>
<evidence type="ECO:0000313" key="1">
    <source>
        <dbReference type="EMBL" id="MBW92380.1"/>
    </source>
</evidence>
<protein>
    <submittedName>
        <fullName evidence="1">DNA binding protein</fullName>
    </submittedName>
</protein>
<reference evidence="1" key="1">
    <citation type="submission" date="2018-02" db="EMBL/GenBank/DDBJ databases">
        <title>Rhizophora mucronata_Transcriptome.</title>
        <authorList>
            <person name="Meera S.P."/>
            <person name="Sreeshan A."/>
            <person name="Augustine A."/>
        </authorList>
    </citation>
    <scope>NUCLEOTIDE SEQUENCE</scope>
    <source>
        <tissue evidence="1">Leaf</tissue>
    </source>
</reference>
<dbReference type="AlphaFoldDB" id="A0A2P2JG18"/>
<accession>A0A2P2JG18</accession>
<name>A0A2P2JG18_RHIMU</name>
<dbReference type="EMBL" id="GGEC01011897">
    <property type="protein sequence ID" value="MBW92380.1"/>
    <property type="molecule type" value="Transcribed_RNA"/>
</dbReference>